<dbReference type="Gene3D" id="2.40.10.10">
    <property type="entry name" value="Trypsin-like serine proteases"/>
    <property type="match status" value="1"/>
</dbReference>
<name>A0A2U1J1K0_SMIAN</name>
<gene>
    <name evidence="2" type="ORF">BB558_005131</name>
</gene>
<feature type="chain" id="PRO_5015514913" description="Peptidase S1 domain-containing protein" evidence="1">
    <location>
        <begin position="17"/>
        <end position="360"/>
    </location>
</feature>
<evidence type="ECO:0000256" key="1">
    <source>
        <dbReference type="SAM" id="SignalP"/>
    </source>
</evidence>
<organism evidence="2 3">
    <name type="scientific">Smittium angustum</name>
    <dbReference type="NCBI Taxonomy" id="133377"/>
    <lineage>
        <taxon>Eukaryota</taxon>
        <taxon>Fungi</taxon>
        <taxon>Fungi incertae sedis</taxon>
        <taxon>Zoopagomycota</taxon>
        <taxon>Kickxellomycotina</taxon>
        <taxon>Harpellomycetes</taxon>
        <taxon>Harpellales</taxon>
        <taxon>Legeriomycetaceae</taxon>
        <taxon>Smittium</taxon>
    </lineage>
</organism>
<evidence type="ECO:0000313" key="2">
    <source>
        <dbReference type="EMBL" id="PVZ98862.1"/>
    </source>
</evidence>
<reference evidence="2 3" key="1">
    <citation type="journal article" date="2018" name="MBio">
        <title>Comparative Genomics Reveals the Core Gene Toolbox for the Fungus-Insect Symbiosis.</title>
        <authorList>
            <person name="Wang Y."/>
            <person name="Stata M."/>
            <person name="Wang W."/>
            <person name="Stajich J.E."/>
            <person name="White M.M."/>
            <person name="Moncalvo J.M."/>
        </authorList>
    </citation>
    <scope>NUCLEOTIDE SEQUENCE [LARGE SCALE GENOMIC DNA]</scope>
    <source>
        <strain evidence="2 3">AUS-126-30</strain>
    </source>
</reference>
<feature type="signal peptide" evidence="1">
    <location>
        <begin position="1"/>
        <end position="16"/>
    </location>
</feature>
<comment type="caution">
    <text evidence="2">The sequence shown here is derived from an EMBL/GenBank/DDBJ whole genome shotgun (WGS) entry which is preliminary data.</text>
</comment>
<dbReference type="AlphaFoldDB" id="A0A2U1J1K0"/>
<accession>A0A2U1J1K0</accession>
<protein>
    <recommendedName>
        <fullName evidence="4">Peptidase S1 domain-containing protein</fullName>
    </recommendedName>
</protein>
<sequence length="360" mass="39027">MLSAFLALMVSADSYGNIDSTPNNNTVVEVGDNIVFYEDPPLVAEVLGSTSFLAALFYLDKNNVNRRLCSATILSNSILLTSDKCISQSKALFGEGQFNILVEGEDRFYPISNRTGILTSTVMFDQNSMLGIIKLSSPILLNDTVKAVPISIRSMATGDPLYLLKTAVDTQIPFTALTLADPVQCNAFNNSYALNSTSILCTSPTNEQALCDDQLGGDPILAITQSRDFVLMGISGNYISNDPNQNIACKDPKSLRFNSRPSDYLGFLSLSTNLTIQTIISSERLLYSTTDNDDKPILFSKISNLTQQVNNAKNTLEASKTNSTSNSTVNSTSTKKSSSFKLSLNYSLLATIVFGILLTI</sequence>
<dbReference type="Proteomes" id="UP000245591">
    <property type="component" value="Unassembled WGS sequence"/>
</dbReference>
<proteinExistence type="predicted"/>
<dbReference type="SUPFAM" id="SSF50494">
    <property type="entry name" value="Trypsin-like serine proteases"/>
    <property type="match status" value="1"/>
</dbReference>
<dbReference type="EMBL" id="MBFU01000501">
    <property type="protein sequence ID" value="PVZ98862.1"/>
    <property type="molecule type" value="Genomic_DNA"/>
</dbReference>
<dbReference type="InterPro" id="IPR009003">
    <property type="entry name" value="Peptidase_S1_PA"/>
</dbReference>
<keyword evidence="1" id="KW-0732">Signal</keyword>
<evidence type="ECO:0008006" key="4">
    <source>
        <dbReference type="Google" id="ProtNLM"/>
    </source>
</evidence>
<evidence type="ECO:0000313" key="3">
    <source>
        <dbReference type="Proteomes" id="UP000245591"/>
    </source>
</evidence>
<keyword evidence="3" id="KW-1185">Reference proteome</keyword>
<dbReference type="InterPro" id="IPR043504">
    <property type="entry name" value="Peptidase_S1_PA_chymotrypsin"/>
</dbReference>